<dbReference type="OrthoDB" id="1668162at2759"/>
<dbReference type="Proteomes" id="UP000320333">
    <property type="component" value="Unassembled WGS sequence"/>
</dbReference>
<feature type="coiled-coil region" evidence="1">
    <location>
        <begin position="916"/>
        <end position="943"/>
    </location>
</feature>
<dbReference type="PANTHER" id="PTHR45725:SF1">
    <property type="entry name" value="DISHEVELLED ASSOCIATED ACTIVATOR OF MORPHOGENESIS, ISOFORM D"/>
    <property type="match status" value="1"/>
</dbReference>
<feature type="compositionally biased region" description="Low complexity" evidence="2">
    <location>
        <begin position="148"/>
        <end position="160"/>
    </location>
</feature>
<organism evidence="4 5">
    <name type="scientific">Chytriomyces confervae</name>
    <dbReference type="NCBI Taxonomy" id="246404"/>
    <lineage>
        <taxon>Eukaryota</taxon>
        <taxon>Fungi</taxon>
        <taxon>Fungi incertae sedis</taxon>
        <taxon>Chytridiomycota</taxon>
        <taxon>Chytridiomycota incertae sedis</taxon>
        <taxon>Chytridiomycetes</taxon>
        <taxon>Chytridiales</taxon>
        <taxon>Chytriomycetaceae</taxon>
        <taxon>Chytriomyces</taxon>
    </lineage>
</organism>
<dbReference type="InterPro" id="IPR051425">
    <property type="entry name" value="Formin_Homology"/>
</dbReference>
<dbReference type="Gene3D" id="1.25.10.10">
    <property type="entry name" value="Leucine-rich Repeat Variant"/>
    <property type="match status" value="1"/>
</dbReference>
<feature type="region of interest" description="Disordered" evidence="2">
    <location>
        <begin position="274"/>
        <end position="305"/>
    </location>
</feature>
<dbReference type="GO" id="GO:0030036">
    <property type="term" value="P:actin cytoskeleton organization"/>
    <property type="evidence" value="ECO:0007669"/>
    <property type="project" value="InterPro"/>
</dbReference>
<dbReference type="PROSITE" id="PS51444">
    <property type="entry name" value="FH2"/>
    <property type="match status" value="1"/>
</dbReference>
<keyword evidence="1" id="KW-0175">Coiled coil</keyword>
<dbReference type="PANTHER" id="PTHR45725">
    <property type="entry name" value="FORMIN HOMOLOGY 2 FAMILY MEMBER"/>
    <property type="match status" value="1"/>
</dbReference>
<feature type="compositionally biased region" description="Polar residues" evidence="2">
    <location>
        <begin position="47"/>
        <end position="61"/>
    </location>
</feature>
<sequence>MESAEEVERQFLVYLSAQGMDNDPRLVSLPLASKKVMLAQWRRIQTANPTRMTQSTASLSPSGDLGRANSNSSISSNSGSMGSIFKRLSLTKKPSQNLGPSSSNSSNMYSPQRPVSPLPYAGVPHPEYNHQSLAPSSSSDNMYPQQRPISPLPHSHVPPHSNAPQSGYNQGYAQSYEKPTPALPPRIGVSEVELRHTFETILTKLNVTGRTRSQVIEMFSRTNFENKLAIVEKYKQELVASGIRSTSPTPTVNAYPTSPTQVAASPVYADPYRADSAQGRRVPTSVENQHGASTLDAPRWPQSSQPPPALVIPGPQDWVERLSGAELDKQLDRVLLGMRITGYARTTVMNSTPITGKRNMIRQYYERTRLPIPADAFEPAEPTSPSSPVSSHGSVKDALEHHDAPKSVEYYATLFMDQTTSPKSLLRTLTSLRVQLTLNPTPLFLNQLASVKVYVQSAGGISVTALEALHHLLARYNSKSLPQQETAQIKLIKQRYTEANTVQTDEMRVQILECLAIFPVDRLTHVSGLVVTIMTVLKSLSPSVVPAPGDAGFSQFVTENLGARIQAADLAAKICVEGNDSEGYTRVVDALLNRQAGSSAVGSDDFLGEIIAGIVEPVVPGAGLQGRSVKTMPLSDPATQLELDPAVIWQYRGSLLELVLAVVGASDDVKERVRLRKLVEAVGFKVVLEGFKSWIDVNQEMTDEKQLVLEVIDVYMEARADDLEELGEGAANAAEGSNRTPEDIVESILRILKSLPANDQQAKSTITLLLEHTAALAAAVQRGPDTPTILGCSDMITLSERITSITSQAVSPDSEADSSDMKENWTLLSESIQEAVESVAGFDIRSAEAGAVSSRAFMDSESGGSSTNVLAANARLAKELEEIRVNYALSQSVQEDLTQEVVDLKEYISGRIENAANSSEAAKAAADDEIRKLRDMVAHLSIERDEAVRAAKEAAAKRETAGEEDGEVALETAPAARIRGRETINISLEKLDFLASGVPTKALEWSKLKPRAVQSSLWKELSLDAYKSDDAFCKSVLDDSELTTVPQIFAKHVDAPASMALPFGAKKIALLEPSRAHTIEILLASVRGPDMKKLKHQEIKDGILMMNRDVLTMDNLNVLLQAIPTDAEIDLLASYKGDPTLLGNSEKFVRTVSAVPRLRARLEAIAFQQRLSEELSEIKPDLATVHKATKALLSSERFKKVLETVLIVGNFVNGNTYRGGAYGFEMDSLLKLKDTKADDASPLKDRAPTLLHYVARRLEEIDEDLLDLKAEIGPVESASRVVINALFSSVQELGAGFDDIKSELSVCEQLSQTAAEPGSEISFYDQLREFVSKNESKIVAIGQLSESVAKEVRDMLVYFGEDVVHREAPPQDFYKTIWLFQESLQRAYRENLLADEKAKQAKAELALSRRPILTPLQLKLKEKKNKLKAVDGEMAFTKRNMTVRRGRNNFVEEARANAGGAAGKDRMTSSIKRVLTSRKTLRLFANKASAESEKAGIEAVLSEYK</sequence>
<dbReference type="SMART" id="SM01140">
    <property type="entry name" value="Drf_GBD"/>
    <property type="match status" value="1"/>
</dbReference>
<dbReference type="Pfam" id="PF02181">
    <property type="entry name" value="FH2"/>
    <property type="match status" value="1"/>
</dbReference>
<accession>A0A507EVD3</accession>
<dbReference type="STRING" id="246404.A0A507EVD3"/>
<evidence type="ECO:0000259" key="3">
    <source>
        <dbReference type="PROSITE" id="PS51444"/>
    </source>
</evidence>
<evidence type="ECO:0000256" key="2">
    <source>
        <dbReference type="SAM" id="MobiDB-lite"/>
    </source>
</evidence>
<dbReference type="Gene3D" id="1.20.58.2220">
    <property type="entry name" value="Formin, FH2 domain"/>
    <property type="match status" value="1"/>
</dbReference>
<feature type="coiled-coil region" evidence="1">
    <location>
        <begin position="1384"/>
        <end position="1440"/>
    </location>
</feature>
<dbReference type="SUPFAM" id="SSF101447">
    <property type="entry name" value="Formin homology 2 domain (FH2 domain)"/>
    <property type="match status" value="1"/>
</dbReference>
<proteinExistence type="predicted"/>
<gene>
    <name evidence="4" type="ORF">CcCBS67573_g07602</name>
</gene>
<feature type="compositionally biased region" description="Polar residues" evidence="2">
    <location>
        <begin position="129"/>
        <end position="144"/>
    </location>
</feature>
<dbReference type="InterPro" id="IPR016024">
    <property type="entry name" value="ARM-type_fold"/>
</dbReference>
<dbReference type="InterPro" id="IPR011989">
    <property type="entry name" value="ARM-like"/>
</dbReference>
<feature type="domain" description="FH2" evidence="3">
    <location>
        <begin position="990"/>
        <end position="1410"/>
    </location>
</feature>
<feature type="compositionally biased region" description="Polar residues" evidence="2">
    <location>
        <begin position="162"/>
        <end position="173"/>
    </location>
</feature>
<dbReference type="SMART" id="SM00498">
    <property type="entry name" value="FH2"/>
    <property type="match status" value="1"/>
</dbReference>
<dbReference type="SUPFAM" id="SSF48371">
    <property type="entry name" value="ARM repeat"/>
    <property type="match status" value="1"/>
</dbReference>
<dbReference type="GO" id="GO:0031267">
    <property type="term" value="F:small GTPase binding"/>
    <property type="evidence" value="ECO:0007669"/>
    <property type="project" value="InterPro"/>
</dbReference>
<name>A0A507EVD3_9FUNG</name>
<dbReference type="InterPro" id="IPR042201">
    <property type="entry name" value="FH2_Formin_sf"/>
</dbReference>
<feature type="compositionally biased region" description="Low complexity" evidence="2">
    <location>
        <begin position="379"/>
        <end position="393"/>
    </location>
</feature>
<evidence type="ECO:0000313" key="5">
    <source>
        <dbReference type="Proteomes" id="UP000320333"/>
    </source>
</evidence>
<dbReference type="InterPro" id="IPR010473">
    <property type="entry name" value="GTPase-bd"/>
</dbReference>
<feature type="region of interest" description="Disordered" evidence="2">
    <location>
        <begin position="93"/>
        <end position="184"/>
    </location>
</feature>
<dbReference type="EMBL" id="QEAP01000411">
    <property type="protein sequence ID" value="TPX67148.1"/>
    <property type="molecule type" value="Genomic_DNA"/>
</dbReference>
<dbReference type="GO" id="GO:0003779">
    <property type="term" value="F:actin binding"/>
    <property type="evidence" value="ECO:0007669"/>
    <property type="project" value="InterPro"/>
</dbReference>
<comment type="caution">
    <text evidence="4">The sequence shown here is derived from an EMBL/GenBank/DDBJ whole genome shotgun (WGS) entry which is preliminary data.</text>
</comment>
<reference evidence="4 5" key="1">
    <citation type="journal article" date="2019" name="Sci. Rep.">
        <title>Comparative genomics of chytrid fungi reveal insights into the obligate biotrophic and pathogenic lifestyle of Synchytrium endobioticum.</title>
        <authorList>
            <person name="van de Vossenberg B.T.L.H."/>
            <person name="Warris S."/>
            <person name="Nguyen H.D.T."/>
            <person name="van Gent-Pelzer M.P.E."/>
            <person name="Joly D.L."/>
            <person name="van de Geest H.C."/>
            <person name="Bonants P.J.M."/>
            <person name="Smith D.S."/>
            <person name="Levesque C.A."/>
            <person name="van der Lee T.A.J."/>
        </authorList>
    </citation>
    <scope>NUCLEOTIDE SEQUENCE [LARGE SCALE GENOMIC DNA]</scope>
    <source>
        <strain evidence="4 5">CBS 675.73</strain>
    </source>
</reference>
<evidence type="ECO:0000313" key="4">
    <source>
        <dbReference type="EMBL" id="TPX67148.1"/>
    </source>
</evidence>
<dbReference type="InterPro" id="IPR015425">
    <property type="entry name" value="FH2_Formin"/>
</dbReference>
<keyword evidence="5" id="KW-1185">Reference proteome</keyword>
<feature type="compositionally biased region" description="Low complexity" evidence="2">
    <location>
        <begin position="69"/>
        <end position="80"/>
    </location>
</feature>
<feature type="region of interest" description="Disordered" evidence="2">
    <location>
        <begin position="377"/>
        <end position="398"/>
    </location>
</feature>
<feature type="compositionally biased region" description="Low complexity" evidence="2">
    <location>
        <begin position="94"/>
        <end position="111"/>
    </location>
</feature>
<evidence type="ECO:0000256" key="1">
    <source>
        <dbReference type="SAM" id="Coils"/>
    </source>
</evidence>
<feature type="region of interest" description="Disordered" evidence="2">
    <location>
        <begin position="47"/>
        <end position="80"/>
    </location>
</feature>
<protein>
    <recommendedName>
        <fullName evidence="3">FH2 domain-containing protein</fullName>
    </recommendedName>
</protein>